<protein>
    <recommendedName>
        <fullName evidence="2">Disease resistance protein At4g27190-like leucine-rich repeats domain-containing protein</fullName>
    </recommendedName>
</protein>
<dbReference type="Proteomes" id="UP000516437">
    <property type="component" value="Chromosome 8"/>
</dbReference>
<reference evidence="3 4" key="1">
    <citation type="journal article" date="2019" name="Plant Biotechnol. J.">
        <title>The red bayberry genome and genetic basis of sex determination.</title>
        <authorList>
            <person name="Jia H.M."/>
            <person name="Jia H.J."/>
            <person name="Cai Q.L."/>
            <person name="Wang Y."/>
            <person name="Zhao H.B."/>
            <person name="Yang W.F."/>
            <person name="Wang G.Y."/>
            <person name="Li Y.H."/>
            <person name="Zhan D.L."/>
            <person name="Shen Y.T."/>
            <person name="Niu Q.F."/>
            <person name="Chang L."/>
            <person name="Qiu J."/>
            <person name="Zhao L."/>
            <person name="Xie H.B."/>
            <person name="Fu W.Y."/>
            <person name="Jin J."/>
            <person name="Li X.W."/>
            <person name="Jiao Y."/>
            <person name="Zhou C.C."/>
            <person name="Tu T."/>
            <person name="Chai C.Y."/>
            <person name="Gao J.L."/>
            <person name="Fan L.J."/>
            <person name="van de Weg E."/>
            <person name="Wang J.Y."/>
            <person name="Gao Z.S."/>
        </authorList>
    </citation>
    <scope>NUCLEOTIDE SEQUENCE [LARGE SCALE GENOMIC DNA]</scope>
    <source>
        <tissue evidence="3">Leaves</tissue>
    </source>
</reference>
<evidence type="ECO:0000313" key="4">
    <source>
        <dbReference type="Proteomes" id="UP000516437"/>
    </source>
</evidence>
<sequence>MRTIVVKEGGEIKDGDRILFPQLEKLVLDSLPKLLGLLSKGSLSIAEAGEIIPEENNEFYMPVLREKHLCIEKCPKFMTFIFNPVSSSTIAREEDREMTTDKKPHKVMQPLFNEEVAMPKLELLTISHIDGMESMWHNRFTANSCCKLRQVNVQQCANLKSFFPTTMMKVLGRLELLIIDNCGSLTKVFDIEVPSFQEMGAMTAT</sequence>
<gene>
    <name evidence="3" type="ORF">CJ030_MR8G008067</name>
</gene>
<feature type="domain" description="Disease resistance protein At4g27190-like leucine-rich repeats" evidence="2">
    <location>
        <begin position="124"/>
        <end position="195"/>
    </location>
</feature>
<dbReference type="InterPro" id="IPR057135">
    <property type="entry name" value="At4g27190-like_LRR"/>
</dbReference>
<accession>A0A6A1UQ24</accession>
<dbReference type="PANTHER" id="PTHR33463">
    <property type="entry name" value="NB-ARC DOMAIN-CONTAINING PROTEIN-RELATED"/>
    <property type="match status" value="1"/>
</dbReference>
<name>A0A6A1UQ24_9ROSI</name>
<dbReference type="OrthoDB" id="1165828at2759"/>
<evidence type="ECO:0000256" key="1">
    <source>
        <dbReference type="ARBA" id="ARBA00022821"/>
    </source>
</evidence>
<dbReference type="SUPFAM" id="SSF52047">
    <property type="entry name" value="RNI-like"/>
    <property type="match status" value="1"/>
</dbReference>
<keyword evidence="4" id="KW-1185">Reference proteome</keyword>
<keyword evidence="1" id="KW-0611">Plant defense</keyword>
<dbReference type="AlphaFoldDB" id="A0A6A1UQ24"/>
<evidence type="ECO:0000259" key="2">
    <source>
        <dbReference type="Pfam" id="PF23247"/>
    </source>
</evidence>
<dbReference type="EMBL" id="RXIC02000026">
    <property type="protein sequence ID" value="KAB1202371.1"/>
    <property type="molecule type" value="Genomic_DNA"/>
</dbReference>
<evidence type="ECO:0000313" key="3">
    <source>
        <dbReference type="EMBL" id="KAB1202371.1"/>
    </source>
</evidence>
<organism evidence="3 4">
    <name type="scientific">Morella rubra</name>
    <name type="common">Chinese bayberry</name>
    <dbReference type="NCBI Taxonomy" id="262757"/>
    <lineage>
        <taxon>Eukaryota</taxon>
        <taxon>Viridiplantae</taxon>
        <taxon>Streptophyta</taxon>
        <taxon>Embryophyta</taxon>
        <taxon>Tracheophyta</taxon>
        <taxon>Spermatophyta</taxon>
        <taxon>Magnoliopsida</taxon>
        <taxon>eudicotyledons</taxon>
        <taxon>Gunneridae</taxon>
        <taxon>Pentapetalae</taxon>
        <taxon>rosids</taxon>
        <taxon>fabids</taxon>
        <taxon>Fagales</taxon>
        <taxon>Myricaceae</taxon>
        <taxon>Morella</taxon>
    </lineage>
</organism>
<proteinExistence type="predicted"/>
<dbReference type="Pfam" id="PF23247">
    <property type="entry name" value="LRR_RPS2"/>
    <property type="match status" value="1"/>
</dbReference>
<comment type="caution">
    <text evidence="3">The sequence shown here is derived from an EMBL/GenBank/DDBJ whole genome shotgun (WGS) entry which is preliminary data.</text>
</comment>
<dbReference type="InterPro" id="IPR050905">
    <property type="entry name" value="Plant_NBS-LRR"/>
</dbReference>